<dbReference type="InterPro" id="IPR011050">
    <property type="entry name" value="Pectin_lyase_fold/virulence"/>
</dbReference>
<keyword evidence="2" id="KW-1185">Reference proteome</keyword>
<dbReference type="InterPro" id="IPR012334">
    <property type="entry name" value="Pectin_lyas_fold"/>
</dbReference>
<protein>
    <submittedName>
        <fullName evidence="1">Endopygalactorunase</fullName>
    </submittedName>
</protein>
<sequence>MQKTSLIILLHFLSFILSLKGSAQKALEIVKASHATHVVSITTDSLILKTGSTYSFTIDTPEDAGLASTGLTVEQINEQIKSKDGSIHKYNITDSTGVKKLSGIINNRDNLIVSSSDGIKSKTYAIGLKKYALSGNLFLEQNKYTVKTEKNITLYFTAGQRTPNASIKIELPEGVHATLENTTVNVIGRGEVKLKDLSNQSIGRVGSAYSYSKVGKVKIESTKNGGSVIIFNHIDLRPYNGVDLKITIHKVLLTRTGAYPFKAMYKTTEPEVLVSQGIDTETATLHVVDYISDFKRVHQVNENYQETFETFKKVNFEWTPNGGKQKIKLMQSIDHGATWLTSSAVVDPERGSASISNLAPNQLYTFKLKIKDGTKEYYSNKAYFLSGKVNIKNFGVTGKPGNDDTEKINEAIDSLNRLGGGILMFSKGEYNVRTVHLKSNVWLYIDKGATINALTGADAPRPTWFSDAQYRTGISPTQIGPYIDPENWLTKQDIGHTFFNNAMFFAEREDNIKIIGNGRISGNNNLYTGSRVANRPINKRGDKMFSLKLCSNIEIGGIYREDDLWYDEYKDEPYYLKNGKKDFNTSNMLQIDQAGHFALLATGTDDIYVHDTYFGKVSSENARDLYDFMQCNNVIVTNIYSKLSSDDIIKLGSDCSLGFTRPVSNYRVRNIIGDTHCNLFQIGSETADDIMDVHVDNIYVLGADKAGFSISTNDGAHVKDVHLNCGHTGTIHSRSKMYRTTAPFFISISNRARILGATVGRYKFNENGIQHDELLANNVNIGLVENIILNGVDISEVYKGSSYKKDVRWKPYDGSQEKATPIVAGYKLPDSDDVEGGLNFKLPNGEHTGYIKNISFKDINVLVKGGNYLEDINKIPPELGVGQYNVPNLGVQPSYGLWVRHVKELYVEDCSFNYEKRDSRYPLFFHDVLGAKIQNVKTVCADDNHYVLGLKQASNVTLKNVTCYDSEWGDSGMTISDIFHKAGDGKINKSN</sequence>
<evidence type="ECO:0000313" key="2">
    <source>
        <dbReference type="Proteomes" id="UP000602057"/>
    </source>
</evidence>
<reference evidence="1" key="2">
    <citation type="submission" date="2020-09" db="EMBL/GenBank/DDBJ databases">
        <authorList>
            <person name="Wu Z."/>
        </authorList>
    </citation>
    <scope>NUCLEOTIDE SEQUENCE</scope>
    <source>
        <strain evidence="1">SC17</strain>
    </source>
</reference>
<dbReference type="CDD" id="cd14670">
    <property type="entry name" value="BslA_like"/>
    <property type="match status" value="1"/>
</dbReference>
<organism evidence="1 2">
    <name type="scientific">Aestuariibaculum suncheonense</name>
    <dbReference type="NCBI Taxonomy" id="1028745"/>
    <lineage>
        <taxon>Bacteria</taxon>
        <taxon>Pseudomonadati</taxon>
        <taxon>Bacteroidota</taxon>
        <taxon>Flavobacteriia</taxon>
        <taxon>Flavobacteriales</taxon>
        <taxon>Flavobacteriaceae</taxon>
    </lineage>
</organism>
<dbReference type="AlphaFoldDB" id="A0A8J6Q5K0"/>
<dbReference type="Gene3D" id="2.160.20.10">
    <property type="entry name" value="Single-stranded right-handed beta-helix, Pectin lyase-like"/>
    <property type="match status" value="1"/>
</dbReference>
<gene>
    <name evidence="1" type="ORF">ICJ84_04875</name>
</gene>
<name>A0A8J6Q5K0_9FLAO</name>
<accession>A0A8J6Q5K0</accession>
<dbReference type="Gene3D" id="2.60.40.3490">
    <property type="match status" value="1"/>
</dbReference>
<dbReference type="SUPFAM" id="SSF51126">
    <property type="entry name" value="Pectin lyase-like"/>
    <property type="match status" value="1"/>
</dbReference>
<dbReference type="PANTHER" id="PTHR31339:SF9">
    <property type="entry name" value="PLASMIN AND FIBRONECTIN-BINDING PROTEIN A"/>
    <property type="match status" value="1"/>
</dbReference>
<reference evidence="1" key="1">
    <citation type="journal article" date="2013" name="Int. J. Syst. Evol. Microbiol.">
        <title>Aestuariibaculum suncheonense gen. nov., sp. nov., a marine bacterium of the family Flavobacteriaceae isolated from a tidal flat and emended descriptions of the genera Gaetbulibacter and Tamlana.</title>
        <authorList>
            <person name="Jeong S.H."/>
            <person name="Park M.S."/>
            <person name="Jin H.M."/>
            <person name="Lee K."/>
            <person name="Park W."/>
            <person name="Jeon C.O."/>
        </authorList>
    </citation>
    <scope>NUCLEOTIDE SEQUENCE</scope>
    <source>
        <strain evidence="1">SC17</strain>
    </source>
</reference>
<dbReference type="InterPro" id="IPR034650">
    <property type="entry name" value="YuaB-like"/>
</dbReference>
<dbReference type="Proteomes" id="UP000602057">
    <property type="component" value="Unassembled WGS sequence"/>
</dbReference>
<dbReference type="EMBL" id="JACVXC010000001">
    <property type="protein sequence ID" value="MBD0834757.1"/>
    <property type="molecule type" value="Genomic_DNA"/>
</dbReference>
<comment type="caution">
    <text evidence="1">The sequence shown here is derived from an EMBL/GenBank/DDBJ whole genome shotgun (WGS) entry which is preliminary data.</text>
</comment>
<dbReference type="PANTHER" id="PTHR31339">
    <property type="entry name" value="PECTIN LYASE-RELATED"/>
    <property type="match status" value="1"/>
</dbReference>
<proteinExistence type="predicted"/>
<evidence type="ECO:0000313" key="1">
    <source>
        <dbReference type="EMBL" id="MBD0834757.1"/>
    </source>
</evidence>
<dbReference type="RefSeq" id="WP_188215215.1">
    <property type="nucleotide sequence ID" value="NZ_BAABGH010000004.1"/>
</dbReference>
<dbReference type="InterPro" id="IPR051801">
    <property type="entry name" value="GH28_Enzymes"/>
</dbReference>
<dbReference type="InterPro" id="IPR038480">
    <property type="entry name" value="YuaB-like_sf"/>
</dbReference>